<feature type="transmembrane region" description="Helical" evidence="9">
    <location>
        <begin position="123"/>
        <end position="140"/>
    </location>
</feature>
<reference evidence="11 12" key="1">
    <citation type="submission" date="2023-04" db="EMBL/GenBank/DDBJ databases">
        <title>Klugiella caeni sp. nov. isolated from the sludge of biochemical tank.</title>
        <authorList>
            <person name="Geng K."/>
        </authorList>
    </citation>
    <scope>NUCLEOTIDE SEQUENCE [LARGE SCALE GENOMIC DNA]</scope>
    <source>
        <strain evidence="11 12">YN-L-19</strain>
    </source>
</reference>
<gene>
    <name evidence="11" type="ORF">QF206_09580</name>
</gene>
<keyword evidence="5 9" id="KW-0812">Transmembrane</keyword>
<evidence type="ECO:0000313" key="12">
    <source>
        <dbReference type="Proteomes" id="UP001321506"/>
    </source>
</evidence>
<comment type="similarity">
    <text evidence="8">Belongs to the TRAP transporter small permease family.</text>
</comment>
<dbReference type="EMBL" id="JASATX010000003">
    <property type="protein sequence ID" value="MDI2099210.1"/>
    <property type="molecule type" value="Genomic_DNA"/>
</dbReference>
<keyword evidence="12" id="KW-1185">Reference proteome</keyword>
<evidence type="ECO:0000256" key="8">
    <source>
        <dbReference type="ARBA" id="ARBA00038436"/>
    </source>
</evidence>
<evidence type="ECO:0000259" key="10">
    <source>
        <dbReference type="Pfam" id="PF04290"/>
    </source>
</evidence>
<dbReference type="GO" id="GO:0015740">
    <property type="term" value="P:C4-dicarboxylate transport"/>
    <property type="evidence" value="ECO:0007669"/>
    <property type="project" value="TreeGrafter"/>
</dbReference>
<keyword evidence="4" id="KW-0997">Cell inner membrane</keyword>
<feature type="transmembrane region" description="Helical" evidence="9">
    <location>
        <begin position="12"/>
        <end position="33"/>
    </location>
</feature>
<protein>
    <submittedName>
        <fullName evidence="11">TRAP transporter small permease</fullName>
    </submittedName>
</protein>
<sequence length="194" mass="21453">MRVLSAVDEGLPALLMAVIVVALTADVVGRYVFSHPLQSASEVSLIAFIWLIYLAVTAVSRKGQHIAIDVLTQLFSQRWQAIVEIFVQVIAMLVMIYLIINGLDYFLNGNFVPLTGTGLSKKYLELAIPVSAAFMIVYAARDLVRAVIGAITGRFERPQVVDEEIERIDDSYRPDVLRTGNFNASGLDNTDHLK</sequence>
<evidence type="ECO:0000256" key="6">
    <source>
        <dbReference type="ARBA" id="ARBA00022989"/>
    </source>
</evidence>
<dbReference type="GO" id="GO:0022857">
    <property type="term" value="F:transmembrane transporter activity"/>
    <property type="evidence" value="ECO:0007669"/>
    <property type="project" value="TreeGrafter"/>
</dbReference>
<accession>A0AAW6TCV4</accession>
<comment type="subcellular location">
    <subcellularLocation>
        <location evidence="1">Cell inner membrane</location>
        <topology evidence="1">Multi-pass membrane protein</topology>
    </subcellularLocation>
</comment>
<dbReference type="InterPro" id="IPR055348">
    <property type="entry name" value="DctQ"/>
</dbReference>
<feature type="transmembrane region" description="Helical" evidence="9">
    <location>
        <begin position="81"/>
        <end position="103"/>
    </location>
</feature>
<evidence type="ECO:0000256" key="9">
    <source>
        <dbReference type="SAM" id="Phobius"/>
    </source>
</evidence>
<proteinExistence type="inferred from homology"/>
<evidence type="ECO:0000256" key="2">
    <source>
        <dbReference type="ARBA" id="ARBA00022448"/>
    </source>
</evidence>
<dbReference type="GO" id="GO:0005886">
    <property type="term" value="C:plasma membrane"/>
    <property type="evidence" value="ECO:0007669"/>
    <property type="project" value="UniProtKB-SubCell"/>
</dbReference>
<dbReference type="Proteomes" id="UP001321506">
    <property type="component" value="Unassembled WGS sequence"/>
</dbReference>
<dbReference type="AlphaFoldDB" id="A0AAW6TCV4"/>
<name>A0AAW6TCV4_9MICO</name>
<dbReference type="InterPro" id="IPR007387">
    <property type="entry name" value="TRAP_DctQ"/>
</dbReference>
<evidence type="ECO:0000256" key="1">
    <source>
        <dbReference type="ARBA" id="ARBA00004429"/>
    </source>
</evidence>
<evidence type="ECO:0000256" key="4">
    <source>
        <dbReference type="ARBA" id="ARBA00022519"/>
    </source>
</evidence>
<keyword evidence="3" id="KW-1003">Cell membrane</keyword>
<dbReference type="Pfam" id="PF04290">
    <property type="entry name" value="DctQ"/>
    <property type="match status" value="1"/>
</dbReference>
<evidence type="ECO:0000256" key="7">
    <source>
        <dbReference type="ARBA" id="ARBA00023136"/>
    </source>
</evidence>
<keyword evidence="2" id="KW-0813">Transport</keyword>
<comment type="caution">
    <text evidence="11">The sequence shown here is derived from an EMBL/GenBank/DDBJ whole genome shotgun (WGS) entry which is preliminary data.</text>
</comment>
<organism evidence="11 12">
    <name type="scientific">Ruicaihuangia caeni</name>
    <dbReference type="NCBI Taxonomy" id="3042517"/>
    <lineage>
        <taxon>Bacteria</taxon>
        <taxon>Bacillati</taxon>
        <taxon>Actinomycetota</taxon>
        <taxon>Actinomycetes</taxon>
        <taxon>Micrococcales</taxon>
        <taxon>Microbacteriaceae</taxon>
        <taxon>Ruicaihuangia</taxon>
    </lineage>
</organism>
<dbReference type="PANTHER" id="PTHR35011:SF2">
    <property type="entry name" value="2,3-DIKETO-L-GULONATE TRAP TRANSPORTER SMALL PERMEASE PROTEIN YIAM"/>
    <property type="match status" value="1"/>
</dbReference>
<dbReference type="PANTHER" id="PTHR35011">
    <property type="entry name" value="2,3-DIKETO-L-GULONATE TRAP TRANSPORTER SMALL PERMEASE PROTEIN YIAM"/>
    <property type="match status" value="1"/>
</dbReference>
<keyword evidence="7 9" id="KW-0472">Membrane</keyword>
<evidence type="ECO:0000256" key="5">
    <source>
        <dbReference type="ARBA" id="ARBA00022692"/>
    </source>
</evidence>
<feature type="transmembrane region" description="Helical" evidence="9">
    <location>
        <begin position="39"/>
        <end position="60"/>
    </location>
</feature>
<evidence type="ECO:0000256" key="3">
    <source>
        <dbReference type="ARBA" id="ARBA00022475"/>
    </source>
</evidence>
<keyword evidence="6 9" id="KW-1133">Transmembrane helix</keyword>
<dbReference type="RefSeq" id="WP_281488989.1">
    <property type="nucleotide sequence ID" value="NZ_JASATX010000003.1"/>
</dbReference>
<feature type="domain" description="Tripartite ATP-independent periplasmic transporters DctQ component" evidence="10">
    <location>
        <begin position="19"/>
        <end position="147"/>
    </location>
</feature>
<evidence type="ECO:0000313" key="11">
    <source>
        <dbReference type="EMBL" id="MDI2099210.1"/>
    </source>
</evidence>